<dbReference type="Pfam" id="PF05050">
    <property type="entry name" value="Methyltransf_21"/>
    <property type="match status" value="1"/>
</dbReference>
<dbReference type="PANTHER" id="PTHR22989:SF6">
    <property type="entry name" value="METHYLTRANSFERASE FKBM DOMAIN-CONTAINING PROTEIN"/>
    <property type="match status" value="1"/>
</dbReference>
<dbReference type="InterPro" id="IPR006342">
    <property type="entry name" value="FkbM_mtfrase"/>
</dbReference>
<dbReference type="AlphaFoldDB" id="A0A9P1IFC7"/>
<comment type="caution">
    <text evidence="3">The sequence shown here is derived from an EMBL/GenBank/DDBJ whole genome shotgun (WGS) entry which is preliminary data.</text>
</comment>
<feature type="transmembrane region" description="Helical" evidence="1">
    <location>
        <begin position="36"/>
        <end position="54"/>
    </location>
</feature>
<dbReference type="OrthoDB" id="5867391at2759"/>
<protein>
    <recommendedName>
        <fullName evidence="2">Methyltransferase FkbM domain-containing protein</fullName>
    </recommendedName>
</protein>
<reference evidence="3" key="1">
    <citation type="submission" date="2022-11" db="EMBL/GenBank/DDBJ databases">
        <authorList>
            <person name="Kikuchi T."/>
        </authorList>
    </citation>
    <scope>NUCLEOTIDE SEQUENCE</scope>
    <source>
        <strain evidence="3">PS1010</strain>
    </source>
</reference>
<evidence type="ECO:0000256" key="1">
    <source>
        <dbReference type="SAM" id="Phobius"/>
    </source>
</evidence>
<keyword evidence="4" id="KW-1185">Reference proteome</keyword>
<gene>
    <name evidence="3" type="ORF">CAMP_LOCUS5743</name>
</gene>
<keyword evidence="1" id="KW-0472">Membrane</keyword>
<name>A0A9P1IFC7_9PELO</name>
<proteinExistence type="predicted"/>
<dbReference type="EMBL" id="CANHGI010000002">
    <property type="protein sequence ID" value="CAI5443106.1"/>
    <property type="molecule type" value="Genomic_DNA"/>
</dbReference>
<evidence type="ECO:0000313" key="3">
    <source>
        <dbReference type="EMBL" id="CAI5443106.1"/>
    </source>
</evidence>
<evidence type="ECO:0000313" key="4">
    <source>
        <dbReference type="Proteomes" id="UP001152747"/>
    </source>
</evidence>
<sequence length="393" mass="45774">MLARQREKSNKNESLQIFVLRKTVGFRVMKDSRRQIILLVFLNFIIFVALYWNFQAQKCTPKMLISHESHERAVQKSSAEKPKKKTMEYQGVLESSDGIGFTFKNQKNIEPLPIFGELEKLPKCENTTKSNFEPKSILQAFHNCIDPIFENELGKLNVSAFSWNFCDATQKCDDLKEIQKLPIKPFENQHEIKWAILPNCMEENVMVTLGIGHDVDAEILLNRTLPNTKFYGADPIIEPNLQLYSSFGKFFPFAVGREAGVTTFRILPNQNQRSRQYFNQDVTAVDVTYFLKNILKLSKIDFLWLDIEGGETFFLDFLHRGNQFDLAGISICQFNIELHPVLWKGGYQRVYDFLTQIRKESRFIFVKPMKTSKGVFRLFFINVEDPKCVRKFL</sequence>
<organism evidence="3 4">
    <name type="scientific">Caenorhabditis angaria</name>
    <dbReference type="NCBI Taxonomy" id="860376"/>
    <lineage>
        <taxon>Eukaryota</taxon>
        <taxon>Metazoa</taxon>
        <taxon>Ecdysozoa</taxon>
        <taxon>Nematoda</taxon>
        <taxon>Chromadorea</taxon>
        <taxon>Rhabditida</taxon>
        <taxon>Rhabditina</taxon>
        <taxon>Rhabditomorpha</taxon>
        <taxon>Rhabditoidea</taxon>
        <taxon>Rhabditidae</taxon>
        <taxon>Peloderinae</taxon>
        <taxon>Caenorhabditis</taxon>
    </lineage>
</organism>
<keyword evidence="1" id="KW-1133">Transmembrane helix</keyword>
<dbReference type="PANTHER" id="PTHR22989">
    <property type="entry name" value="UNCHARACTERIZED DUF13 C.ELEGANS"/>
    <property type="match status" value="1"/>
</dbReference>
<dbReference type="Proteomes" id="UP001152747">
    <property type="component" value="Unassembled WGS sequence"/>
</dbReference>
<evidence type="ECO:0000259" key="2">
    <source>
        <dbReference type="Pfam" id="PF05050"/>
    </source>
</evidence>
<feature type="domain" description="Methyltransferase FkbM" evidence="2">
    <location>
        <begin position="167"/>
        <end position="346"/>
    </location>
</feature>
<keyword evidence="1" id="KW-0812">Transmembrane</keyword>
<accession>A0A9P1IFC7</accession>